<gene>
    <name evidence="1" type="ORF">NEF87_003779</name>
</gene>
<dbReference type="Proteomes" id="UP001208689">
    <property type="component" value="Chromosome"/>
</dbReference>
<protein>
    <submittedName>
        <fullName evidence="1">Uncharacterized protein</fullName>
    </submittedName>
</protein>
<keyword evidence="2" id="KW-1185">Reference proteome</keyword>
<organism evidence="1 2">
    <name type="scientific">Candidatus Lokiarchaeum ossiferum</name>
    <dbReference type="NCBI Taxonomy" id="2951803"/>
    <lineage>
        <taxon>Archaea</taxon>
        <taxon>Promethearchaeati</taxon>
        <taxon>Promethearchaeota</taxon>
        <taxon>Promethearchaeia</taxon>
        <taxon>Promethearchaeales</taxon>
        <taxon>Promethearchaeaceae</taxon>
        <taxon>Candidatus Lokiarchaeum</taxon>
    </lineage>
</organism>
<accession>A0ABY6HY67</accession>
<evidence type="ECO:0000313" key="2">
    <source>
        <dbReference type="Proteomes" id="UP001208689"/>
    </source>
</evidence>
<proteinExistence type="predicted"/>
<name>A0ABY6HY67_9ARCH</name>
<reference evidence="1" key="1">
    <citation type="submission" date="2022-09" db="EMBL/GenBank/DDBJ databases">
        <title>Actin cytoskeleton and complex cell architecture in an #Asgard archaeon.</title>
        <authorList>
            <person name="Ponce Toledo R.I."/>
            <person name="Schleper C."/>
            <person name="Rodrigues Oliveira T."/>
            <person name="Wollweber F."/>
            <person name="Xu J."/>
            <person name="Rittmann S."/>
            <person name="Klingl A."/>
            <person name="Pilhofer M."/>
        </authorList>
    </citation>
    <scope>NUCLEOTIDE SEQUENCE</scope>
    <source>
        <strain evidence="1">B-35</strain>
    </source>
</reference>
<dbReference type="EMBL" id="CP104013">
    <property type="protein sequence ID" value="UYP47494.1"/>
    <property type="molecule type" value="Genomic_DNA"/>
</dbReference>
<sequence>MSSNPLIIDIPDPIIKRNYNLIRHYLINLLDSGLDFLRRIYVKENSDSSFLEFTANNYYDYILKDYIRRKGKTQIRIVLNSAVECLNHIEDDLIDPDFLDEKVKKTFAEYANVDWSLKHTSSSHPIRSELELISRLTYRISIIQATRFINCNEPDVKFVSELIRKKYATKELCQEALDAVLSIFDQMIDCFERNLDAINIPFYKPTWNIRDWKYMRRLYEFALELMDNELSKIYTGENF</sequence>
<evidence type="ECO:0000313" key="1">
    <source>
        <dbReference type="EMBL" id="UYP47494.1"/>
    </source>
</evidence>